<dbReference type="PROSITE" id="PS50043">
    <property type="entry name" value="HTH_LUXR_2"/>
    <property type="match status" value="1"/>
</dbReference>
<accession>A0ABU5Q9M4</accession>
<dbReference type="InterPro" id="IPR000792">
    <property type="entry name" value="Tscrpt_reg_LuxR_C"/>
</dbReference>
<evidence type="ECO:0000256" key="2">
    <source>
        <dbReference type="ARBA" id="ARBA00023125"/>
    </source>
</evidence>
<sequence>MESLSENYLRQLLQKCLDAVGQLAGEASVKSVEKYLTDLGYLGIRSTLPNAVFHILDMKTLTFKFVANTEEALGISPDELLQKGMPLVFKTMATHSQNINAVPELLKFMFDAIKDAPRNLRESFICYGYGVQYYRPSKKIFHSLVQVIGLEFDENGLPTLCFVIDQDVEHLVKKLDHFWGRISFGKGKRIVTYSSIEKQTKIQDIFTDREEDVLKLLLKGNESKQIADKLFISHNTVDNHRKNMIRKLDARDTTALVQLSKLLGILK</sequence>
<evidence type="ECO:0000259" key="4">
    <source>
        <dbReference type="PROSITE" id="PS50043"/>
    </source>
</evidence>
<dbReference type="Proteomes" id="UP001302949">
    <property type="component" value="Unassembled WGS sequence"/>
</dbReference>
<dbReference type="CDD" id="cd06170">
    <property type="entry name" value="LuxR_C_like"/>
    <property type="match status" value="1"/>
</dbReference>
<dbReference type="PRINTS" id="PR00038">
    <property type="entry name" value="HTHLUXR"/>
</dbReference>
<keyword evidence="6" id="KW-1185">Reference proteome</keyword>
<organism evidence="5 6">
    <name type="scientific">Arcicella rigui</name>
    <dbReference type="NCBI Taxonomy" id="797020"/>
    <lineage>
        <taxon>Bacteria</taxon>
        <taxon>Pseudomonadati</taxon>
        <taxon>Bacteroidota</taxon>
        <taxon>Cytophagia</taxon>
        <taxon>Cytophagales</taxon>
        <taxon>Flectobacillaceae</taxon>
        <taxon>Arcicella</taxon>
    </lineage>
</organism>
<dbReference type="Pfam" id="PF00196">
    <property type="entry name" value="GerE"/>
    <property type="match status" value="1"/>
</dbReference>
<gene>
    <name evidence="5" type="ORF">VB248_10385</name>
</gene>
<dbReference type="SMART" id="SM00421">
    <property type="entry name" value="HTH_LUXR"/>
    <property type="match status" value="1"/>
</dbReference>
<evidence type="ECO:0000313" key="6">
    <source>
        <dbReference type="Proteomes" id="UP001302949"/>
    </source>
</evidence>
<dbReference type="InterPro" id="IPR036388">
    <property type="entry name" value="WH-like_DNA-bd_sf"/>
</dbReference>
<dbReference type="PANTHER" id="PTHR44688">
    <property type="entry name" value="DNA-BINDING TRANSCRIPTIONAL ACTIVATOR DEVR_DOSR"/>
    <property type="match status" value="1"/>
</dbReference>
<keyword evidence="3" id="KW-0804">Transcription</keyword>
<evidence type="ECO:0000313" key="5">
    <source>
        <dbReference type="EMBL" id="MEA5139546.1"/>
    </source>
</evidence>
<protein>
    <submittedName>
        <fullName evidence="5">LuxR C-terminal-related transcriptional regulator</fullName>
    </submittedName>
</protein>
<reference evidence="5 6" key="1">
    <citation type="submission" date="2023-12" db="EMBL/GenBank/DDBJ databases">
        <title>Novel species of the genus Arcicella isolated from rivers.</title>
        <authorList>
            <person name="Lu H."/>
        </authorList>
    </citation>
    <scope>NUCLEOTIDE SEQUENCE [LARGE SCALE GENOMIC DNA]</scope>
    <source>
        <strain evidence="5 6">KCTC 23307</strain>
    </source>
</reference>
<comment type="caution">
    <text evidence="5">The sequence shown here is derived from an EMBL/GenBank/DDBJ whole genome shotgun (WGS) entry which is preliminary data.</text>
</comment>
<feature type="domain" description="HTH luxR-type" evidence="4">
    <location>
        <begin position="199"/>
        <end position="264"/>
    </location>
</feature>
<dbReference type="InterPro" id="IPR016032">
    <property type="entry name" value="Sig_transdc_resp-reg_C-effctor"/>
</dbReference>
<keyword evidence="1" id="KW-0805">Transcription regulation</keyword>
<evidence type="ECO:0000256" key="3">
    <source>
        <dbReference type="ARBA" id="ARBA00023163"/>
    </source>
</evidence>
<dbReference type="EMBL" id="JAYFUM010000010">
    <property type="protein sequence ID" value="MEA5139546.1"/>
    <property type="molecule type" value="Genomic_DNA"/>
</dbReference>
<dbReference type="PROSITE" id="PS00622">
    <property type="entry name" value="HTH_LUXR_1"/>
    <property type="match status" value="1"/>
</dbReference>
<dbReference type="PANTHER" id="PTHR44688:SF16">
    <property type="entry name" value="DNA-BINDING TRANSCRIPTIONAL ACTIVATOR DEVR_DOSR"/>
    <property type="match status" value="1"/>
</dbReference>
<dbReference type="Gene3D" id="1.10.10.10">
    <property type="entry name" value="Winged helix-like DNA-binding domain superfamily/Winged helix DNA-binding domain"/>
    <property type="match status" value="1"/>
</dbReference>
<dbReference type="RefSeq" id="WP_323296701.1">
    <property type="nucleotide sequence ID" value="NZ_JAYFUM010000010.1"/>
</dbReference>
<proteinExistence type="predicted"/>
<dbReference type="SUPFAM" id="SSF46894">
    <property type="entry name" value="C-terminal effector domain of the bipartite response regulators"/>
    <property type="match status" value="1"/>
</dbReference>
<evidence type="ECO:0000256" key="1">
    <source>
        <dbReference type="ARBA" id="ARBA00023015"/>
    </source>
</evidence>
<name>A0ABU5Q9M4_9BACT</name>
<keyword evidence="2" id="KW-0238">DNA-binding</keyword>